<name>A0A0P1HWM8_9RHOB</name>
<dbReference type="Proteomes" id="UP000051326">
    <property type="component" value="Unassembled WGS sequence"/>
</dbReference>
<accession>A0A0P1HWM8</accession>
<feature type="signal peptide" evidence="1">
    <location>
        <begin position="1"/>
        <end position="24"/>
    </location>
</feature>
<dbReference type="AlphaFoldDB" id="A0A0P1HWM8"/>
<keyword evidence="1" id="KW-0732">Signal</keyword>
<reference evidence="2 3" key="1">
    <citation type="submission" date="2015-09" db="EMBL/GenBank/DDBJ databases">
        <authorList>
            <consortium name="Swine Surveillance"/>
        </authorList>
    </citation>
    <scope>NUCLEOTIDE SEQUENCE [LARGE SCALE GENOMIC DNA]</scope>
    <source>
        <strain evidence="2 3">CECT 8399</strain>
    </source>
</reference>
<proteinExistence type="predicted"/>
<dbReference type="STRING" id="1396826.PHA8399_01570"/>
<organism evidence="2 3">
    <name type="scientific">Leisingera aquaemixtae</name>
    <dbReference type="NCBI Taxonomy" id="1396826"/>
    <lineage>
        <taxon>Bacteria</taxon>
        <taxon>Pseudomonadati</taxon>
        <taxon>Pseudomonadota</taxon>
        <taxon>Alphaproteobacteria</taxon>
        <taxon>Rhodobacterales</taxon>
        <taxon>Roseobacteraceae</taxon>
        <taxon>Leisingera</taxon>
    </lineage>
</organism>
<evidence type="ECO:0000256" key="1">
    <source>
        <dbReference type="SAM" id="SignalP"/>
    </source>
</evidence>
<gene>
    <name evidence="2" type="ORF">PHA8399_01570</name>
</gene>
<protein>
    <submittedName>
        <fullName evidence="2">Uncharacterized protein</fullName>
    </submittedName>
</protein>
<feature type="chain" id="PRO_5006064682" evidence="1">
    <location>
        <begin position="25"/>
        <end position="131"/>
    </location>
</feature>
<dbReference type="RefSeq" id="WP_058285600.1">
    <property type="nucleotide sequence ID" value="NZ_CYSR01000018.1"/>
</dbReference>
<dbReference type="EMBL" id="CYSR01000018">
    <property type="protein sequence ID" value="CUH99449.1"/>
    <property type="molecule type" value="Genomic_DNA"/>
</dbReference>
<evidence type="ECO:0000313" key="3">
    <source>
        <dbReference type="Proteomes" id="UP000051326"/>
    </source>
</evidence>
<sequence>MPAPCLQLSAACAAMIALSGPLSAQQLYLDDAAACDRVLISEDGVLDYAAEGGLILDSSGFNSMEYFCSFQPPIRFGQRSYSATDHTGRCELPGPQYFPQLFTIVLDPEEPGTVSIWMGEAEPLRFFACSS</sequence>
<evidence type="ECO:0000313" key="2">
    <source>
        <dbReference type="EMBL" id="CUH99449.1"/>
    </source>
</evidence>